<dbReference type="AlphaFoldDB" id="A0A9P9IGQ2"/>
<dbReference type="PANTHER" id="PTHR42085">
    <property type="entry name" value="F-BOX DOMAIN-CONTAINING PROTEIN"/>
    <property type="match status" value="1"/>
</dbReference>
<sequence length="377" mass="42632">MDLLGPRCRDRRNLSRVLSIPHNFTRRPPDVFDAQDARHLIAKLQNLDSLLQSLPLDGHSKVDFNNVPCSQGDEHPSPTAKVNEAVVRCVQETPVRRSEGIIQAYGKAYSAAIAGRVFMNQTHIVDFSLGRECTCSEALAALHLLDPIIGTTLALRLVTLNDTVSPFPLLRLPAELRLHVYSFYLPSKQSFIVTGSSRTPGRISHNALRSQMNIMLVSQQIASEIRRFCYMDRPLVVSFVIALKPFNPDIPDHAHHLHDQFQPICKIIETISPNTRAMFKILVLDFKFGRPPVVIPETIRSCTFAEIFAQFPNLEKILVTSDSVILSLPMVKWLISSVPVTFHLEWDLRHPTILSLREDIDALMENRQITQKYPEGH</sequence>
<evidence type="ECO:0000313" key="2">
    <source>
        <dbReference type="Proteomes" id="UP000700596"/>
    </source>
</evidence>
<dbReference type="OrthoDB" id="5372935at2759"/>
<accession>A0A9P9IGQ2</accession>
<reference evidence="1" key="1">
    <citation type="journal article" date="2021" name="Nat. Commun.">
        <title>Genetic determinants of endophytism in the Arabidopsis root mycobiome.</title>
        <authorList>
            <person name="Mesny F."/>
            <person name="Miyauchi S."/>
            <person name="Thiergart T."/>
            <person name="Pickel B."/>
            <person name="Atanasova L."/>
            <person name="Karlsson M."/>
            <person name="Huettel B."/>
            <person name="Barry K.W."/>
            <person name="Haridas S."/>
            <person name="Chen C."/>
            <person name="Bauer D."/>
            <person name="Andreopoulos W."/>
            <person name="Pangilinan J."/>
            <person name="LaButti K."/>
            <person name="Riley R."/>
            <person name="Lipzen A."/>
            <person name="Clum A."/>
            <person name="Drula E."/>
            <person name="Henrissat B."/>
            <person name="Kohler A."/>
            <person name="Grigoriev I.V."/>
            <person name="Martin F.M."/>
            <person name="Hacquard S."/>
        </authorList>
    </citation>
    <scope>NUCLEOTIDE SEQUENCE</scope>
    <source>
        <strain evidence="1">MPI-CAGE-CH-0243</strain>
    </source>
</reference>
<dbReference type="PANTHER" id="PTHR42085:SF1">
    <property type="entry name" value="F-BOX DOMAIN-CONTAINING PROTEIN"/>
    <property type="match status" value="1"/>
</dbReference>
<proteinExistence type="predicted"/>
<dbReference type="EMBL" id="JAGMWT010000012">
    <property type="protein sequence ID" value="KAH7118715.1"/>
    <property type="molecule type" value="Genomic_DNA"/>
</dbReference>
<dbReference type="InterPro" id="IPR038883">
    <property type="entry name" value="AN11006-like"/>
</dbReference>
<comment type="caution">
    <text evidence="1">The sequence shown here is derived from an EMBL/GenBank/DDBJ whole genome shotgun (WGS) entry which is preliminary data.</text>
</comment>
<gene>
    <name evidence="1" type="ORF">B0J11DRAFT_582525</name>
</gene>
<protein>
    <submittedName>
        <fullName evidence="1">Uncharacterized protein</fullName>
    </submittedName>
</protein>
<evidence type="ECO:0000313" key="1">
    <source>
        <dbReference type="EMBL" id="KAH7118715.1"/>
    </source>
</evidence>
<keyword evidence="2" id="KW-1185">Reference proteome</keyword>
<dbReference type="Proteomes" id="UP000700596">
    <property type="component" value="Unassembled WGS sequence"/>
</dbReference>
<organism evidence="1 2">
    <name type="scientific">Dendryphion nanum</name>
    <dbReference type="NCBI Taxonomy" id="256645"/>
    <lineage>
        <taxon>Eukaryota</taxon>
        <taxon>Fungi</taxon>
        <taxon>Dikarya</taxon>
        <taxon>Ascomycota</taxon>
        <taxon>Pezizomycotina</taxon>
        <taxon>Dothideomycetes</taxon>
        <taxon>Pleosporomycetidae</taxon>
        <taxon>Pleosporales</taxon>
        <taxon>Torulaceae</taxon>
        <taxon>Dendryphion</taxon>
    </lineage>
</organism>
<name>A0A9P9IGQ2_9PLEO</name>